<dbReference type="SUPFAM" id="SSF48452">
    <property type="entry name" value="TPR-like"/>
    <property type="match status" value="1"/>
</dbReference>
<reference evidence="1 2" key="1">
    <citation type="submission" date="2020-08" db="EMBL/GenBank/DDBJ databases">
        <title>Genomic Encyclopedia of Type Strains, Phase III (KMG-III): the genomes of soil and plant-associated and newly described type strains.</title>
        <authorList>
            <person name="Whitman W."/>
        </authorList>
    </citation>
    <scope>NUCLEOTIDE SEQUENCE [LARGE SCALE GENOMIC DNA]</scope>
    <source>
        <strain evidence="1 2">CECT 7247</strain>
    </source>
</reference>
<evidence type="ECO:0000313" key="2">
    <source>
        <dbReference type="Proteomes" id="UP000574369"/>
    </source>
</evidence>
<dbReference type="EMBL" id="JACHXO010000008">
    <property type="protein sequence ID" value="MBB3196531.1"/>
    <property type="molecule type" value="Genomic_DNA"/>
</dbReference>
<proteinExistence type="predicted"/>
<gene>
    <name evidence="1" type="ORF">FHS28_003953</name>
</gene>
<dbReference type="InterPro" id="IPR011990">
    <property type="entry name" value="TPR-like_helical_dom_sf"/>
</dbReference>
<organism evidence="1 2">
    <name type="scientific">Roseateles terrae</name>
    <dbReference type="NCBI Taxonomy" id="431060"/>
    <lineage>
        <taxon>Bacteria</taxon>
        <taxon>Pseudomonadati</taxon>
        <taxon>Pseudomonadota</taxon>
        <taxon>Betaproteobacteria</taxon>
        <taxon>Burkholderiales</taxon>
        <taxon>Sphaerotilaceae</taxon>
        <taxon>Roseateles</taxon>
    </lineage>
</organism>
<dbReference type="Gene3D" id="1.25.40.10">
    <property type="entry name" value="Tetratricopeptide repeat domain"/>
    <property type="match status" value="1"/>
</dbReference>
<protein>
    <submittedName>
        <fullName evidence="1">Tetratricopeptide (TPR) repeat protein</fullName>
    </submittedName>
</protein>
<dbReference type="Proteomes" id="UP000574369">
    <property type="component" value="Unassembled WGS sequence"/>
</dbReference>
<comment type="caution">
    <text evidence="1">The sequence shown here is derived from an EMBL/GenBank/DDBJ whole genome shotgun (WGS) entry which is preliminary data.</text>
</comment>
<evidence type="ECO:0000313" key="1">
    <source>
        <dbReference type="EMBL" id="MBB3196531.1"/>
    </source>
</evidence>
<accession>A0ABR6GXQ3</accession>
<sequence>MPLHTAQSANPTIGQARSAASIVSTPSTDGVSRIQPGSHEAMLLLAQARNAAFEQAALGRLGEGVNLLCNALEIEPTSVDLMSDVAALLLSAGQLADAALYAHQAIQIQPQHAPSLYTLAFALSGLGEVKAAIEVLTTLCQGEAAEMLKRETPELAPLVATELRRLQMT</sequence>
<dbReference type="RefSeq" id="WP_184295246.1">
    <property type="nucleotide sequence ID" value="NZ_JACHXO010000008.1"/>
</dbReference>
<keyword evidence="2" id="KW-1185">Reference proteome</keyword>
<name>A0ABR6GXQ3_9BURK</name>
<dbReference type="Pfam" id="PF14559">
    <property type="entry name" value="TPR_19"/>
    <property type="match status" value="1"/>
</dbReference>